<organism evidence="1 2">
    <name type="scientific">Cohaesibacter gelatinilyticus</name>
    <dbReference type="NCBI Taxonomy" id="372072"/>
    <lineage>
        <taxon>Bacteria</taxon>
        <taxon>Pseudomonadati</taxon>
        <taxon>Pseudomonadota</taxon>
        <taxon>Alphaproteobacteria</taxon>
        <taxon>Hyphomicrobiales</taxon>
        <taxon>Cohaesibacteraceae</taxon>
    </lineage>
</organism>
<dbReference type="RefSeq" id="WP_097153593.1">
    <property type="nucleotide sequence ID" value="NZ_OBEL01000002.1"/>
</dbReference>
<sequence>MECERCVIHLVTIVTRCYVPSLMIWGDLDFPHIKDRSRLAAQRIVNCSSLELKDAAHLPSLDKSGDLTIALLDFIQKHFK</sequence>
<evidence type="ECO:0000313" key="1">
    <source>
        <dbReference type="EMBL" id="SNZ19234.1"/>
    </source>
</evidence>
<gene>
    <name evidence="1" type="ORF">SAMN06265368_2314</name>
</gene>
<evidence type="ECO:0000313" key="2">
    <source>
        <dbReference type="Proteomes" id="UP000219439"/>
    </source>
</evidence>
<keyword evidence="2" id="KW-1185">Reference proteome</keyword>
<proteinExistence type="predicted"/>
<dbReference type="InterPro" id="IPR029058">
    <property type="entry name" value="AB_hydrolase_fold"/>
</dbReference>
<protein>
    <recommendedName>
        <fullName evidence="3">Alpha/beta hydrolase family protein</fullName>
    </recommendedName>
</protein>
<dbReference type="OrthoDB" id="9804723at2"/>
<dbReference type="Proteomes" id="UP000219439">
    <property type="component" value="Unassembled WGS sequence"/>
</dbReference>
<reference evidence="1 2" key="1">
    <citation type="submission" date="2017-09" db="EMBL/GenBank/DDBJ databases">
        <authorList>
            <person name="Ehlers B."/>
            <person name="Leendertz F.H."/>
        </authorList>
    </citation>
    <scope>NUCLEOTIDE SEQUENCE [LARGE SCALE GENOMIC DNA]</scope>
    <source>
        <strain evidence="1 2">DSM 18289</strain>
    </source>
</reference>
<dbReference type="EMBL" id="OBEL01000002">
    <property type="protein sequence ID" value="SNZ19234.1"/>
    <property type="molecule type" value="Genomic_DNA"/>
</dbReference>
<dbReference type="Gene3D" id="3.40.50.1820">
    <property type="entry name" value="alpha/beta hydrolase"/>
    <property type="match status" value="1"/>
</dbReference>
<name>A0A285PBW6_9HYPH</name>
<evidence type="ECO:0008006" key="3">
    <source>
        <dbReference type="Google" id="ProtNLM"/>
    </source>
</evidence>
<dbReference type="SUPFAM" id="SSF53474">
    <property type="entry name" value="alpha/beta-Hydrolases"/>
    <property type="match status" value="1"/>
</dbReference>
<accession>A0A285PBW6</accession>
<dbReference type="AlphaFoldDB" id="A0A285PBW6"/>